<accession>A0ACB9RCS4</accession>
<keyword evidence="2" id="KW-1185">Reference proteome</keyword>
<evidence type="ECO:0000313" key="1">
    <source>
        <dbReference type="EMBL" id="KAI4376842.1"/>
    </source>
</evidence>
<protein>
    <submittedName>
        <fullName evidence="1">Uncharacterized protein</fullName>
    </submittedName>
</protein>
<comment type="caution">
    <text evidence="1">The sequence shown here is derived from an EMBL/GenBank/DDBJ whole genome shotgun (WGS) entry which is preliminary data.</text>
</comment>
<dbReference type="Proteomes" id="UP001057402">
    <property type="component" value="Chromosome 4"/>
</dbReference>
<proteinExistence type="predicted"/>
<sequence>MLAESGKPSLKFIFQIKKKGEDPQASNIENNTDDNAPETIQVSSPQKERNGLYEKVDEGDISDNENSKQLVVYDPDLNLHEGSEPDPDPTIPHPPAFLRCFDPDQPPRVLPSIGAFTVQCAGCFKWRLIPTKEKYEEIREHILEDPFYCETAREWRPDISCDEPEDISQDGSRLWAIDKPNIAQPPLGWQRLLRIRGEGGSKFADVYYVAPSGKRLRSMVEIQKYLEKHPEFVTDEMSLSQFSFQIPRPLHDNYVRKRPARAIGEEAKELTWTGPGDLTQLHLGPPGLLSPHAETSATDVTPPPSKKRTKKNPSRKLLGGDLNDNQPDVGLAKPYPYTINDSHR</sequence>
<organism evidence="1 2">
    <name type="scientific">Melastoma candidum</name>
    <dbReference type="NCBI Taxonomy" id="119954"/>
    <lineage>
        <taxon>Eukaryota</taxon>
        <taxon>Viridiplantae</taxon>
        <taxon>Streptophyta</taxon>
        <taxon>Embryophyta</taxon>
        <taxon>Tracheophyta</taxon>
        <taxon>Spermatophyta</taxon>
        <taxon>Magnoliopsida</taxon>
        <taxon>eudicotyledons</taxon>
        <taxon>Gunneridae</taxon>
        <taxon>Pentapetalae</taxon>
        <taxon>rosids</taxon>
        <taxon>malvids</taxon>
        <taxon>Myrtales</taxon>
        <taxon>Melastomataceae</taxon>
        <taxon>Melastomatoideae</taxon>
        <taxon>Melastomateae</taxon>
        <taxon>Melastoma</taxon>
    </lineage>
</organism>
<name>A0ACB9RCS4_9MYRT</name>
<dbReference type="EMBL" id="CM042883">
    <property type="protein sequence ID" value="KAI4376842.1"/>
    <property type="molecule type" value="Genomic_DNA"/>
</dbReference>
<gene>
    <name evidence="1" type="ORF">MLD38_014556</name>
</gene>
<evidence type="ECO:0000313" key="2">
    <source>
        <dbReference type="Proteomes" id="UP001057402"/>
    </source>
</evidence>
<reference evidence="2" key="1">
    <citation type="journal article" date="2023" name="Front. Plant Sci.">
        <title>Chromosomal-level genome assembly of Melastoma candidum provides insights into trichome evolution.</title>
        <authorList>
            <person name="Zhong Y."/>
            <person name="Wu W."/>
            <person name="Sun C."/>
            <person name="Zou P."/>
            <person name="Liu Y."/>
            <person name="Dai S."/>
            <person name="Zhou R."/>
        </authorList>
    </citation>
    <scope>NUCLEOTIDE SEQUENCE [LARGE SCALE GENOMIC DNA]</scope>
</reference>